<evidence type="ECO:0000313" key="3">
    <source>
        <dbReference type="Proteomes" id="UP000183975"/>
    </source>
</evidence>
<dbReference type="EMBL" id="FRAH01000003">
    <property type="protein sequence ID" value="SHJ57622.1"/>
    <property type="molecule type" value="Genomic_DNA"/>
</dbReference>
<feature type="region of interest" description="Disordered" evidence="1">
    <location>
        <begin position="176"/>
        <end position="198"/>
    </location>
</feature>
<protein>
    <submittedName>
        <fullName evidence="2">Uncharacterized protein</fullName>
    </submittedName>
</protein>
<dbReference type="OrthoDB" id="9814510at2"/>
<evidence type="ECO:0000313" key="2">
    <source>
        <dbReference type="EMBL" id="SHJ57622.1"/>
    </source>
</evidence>
<accession>A0A1M6KFI0</accession>
<gene>
    <name evidence="2" type="ORF">SAMN02745138_00146</name>
</gene>
<feature type="compositionally biased region" description="Basic and acidic residues" evidence="1">
    <location>
        <begin position="277"/>
        <end position="300"/>
    </location>
</feature>
<sequence>MYQRRYDKVYLMLRQETAGYGMGSRGPWGSCILEIKNGQGKLTVAVEGLRPLIHGQYQVYGLLAKDGECKGISCGELAVNKQGHGEMAWDFDPDALGSGYTVEDLFGVTVTTETGNTLSAPLTAYVGEKRQWQALFSPLEEEPVLQAAETAVLERPVLEEKTKVIELPKKEPELKVERKEEKPDITQQAAPAKEQPDFSYHGNFRGLLKKFRQEMAELEEMGILTAEESARILGKKSVEAAKNGEDYREVPIEIIKKEELPKEQERVSWVEADEPAPDEKQEETLHTETQKAEECEKTEEQEPKTEVAWDFFANNRRMTPFGDGTPWICISLKELLYFGEIPSQRQRDFFFLLCYHRYGHLILHEGKDGMEIGLPDSYDSSARRRAEGLGFTEFRPLPGQKDMGYWIGLLSR</sequence>
<keyword evidence="3" id="KW-1185">Reference proteome</keyword>
<dbReference type="RefSeq" id="WP_072848026.1">
    <property type="nucleotide sequence ID" value="NZ_FRAH01000003.1"/>
</dbReference>
<dbReference type="Proteomes" id="UP000183975">
    <property type="component" value="Unassembled WGS sequence"/>
</dbReference>
<organism evidence="2 3">
    <name type="scientific">Anaerotignum lactatifermentans DSM 14214</name>
    <dbReference type="NCBI Taxonomy" id="1121323"/>
    <lineage>
        <taxon>Bacteria</taxon>
        <taxon>Bacillati</taxon>
        <taxon>Bacillota</taxon>
        <taxon>Clostridia</taxon>
        <taxon>Lachnospirales</taxon>
        <taxon>Anaerotignaceae</taxon>
        <taxon>Anaerotignum</taxon>
    </lineage>
</organism>
<proteinExistence type="predicted"/>
<evidence type="ECO:0000256" key="1">
    <source>
        <dbReference type="SAM" id="MobiDB-lite"/>
    </source>
</evidence>
<feature type="region of interest" description="Disordered" evidence="1">
    <location>
        <begin position="265"/>
        <end position="300"/>
    </location>
</feature>
<dbReference type="AlphaFoldDB" id="A0A1M6KFI0"/>
<reference evidence="2 3" key="1">
    <citation type="submission" date="2016-11" db="EMBL/GenBank/DDBJ databases">
        <authorList>
            <person name="Jaros S."/>
            <person name="Januszkiewicz K."/>
            <person name="Wedrychowicz H."/>
        </authorList>
    </citation>
    <scope>NUCLEOTIDE SEQUENCE [LARGE SCALE GENOMIC DNA]</scope>
    <source>
        <strain evidence="2 3">DSM 14214</strain>
    </source>
</reference>
<name>A0A1M6KFI0_9FIRM</name>